<evidence type="ECO:0000256" key="1">
    <source>
        <dbReference type="ARBA" id="ARBA00022664"/>
    </source>
</evidence>
<evidence type="ECO:0000256" key="2">
    <source>
        <dbReference type="PROSITE-ProRule" id="PRU00047"/>
    </source>
</evidence>
<organism evidence="4 5">
    <name type="scientific">Fistulina hepatica ATCC 64428</name>
    <dbReference type="NCBI Taxonomy" id="1128425"/>
    <lineage>
        <taxon>Eukaryota</taxon>
        <taxon>Fungi</taxon>
        <taxon>Dikarya</taxon>
        <taxon>Basidiomycota</taxon>
        <taxon>Agaricomycotina</taxon>
        <taxon>Agaricomycetes</taxon>
        <taxon>Agaricomycetidae</taxon>
        <taxon>Agaricales</taxon>
        <taxon>Fistulinaceae</taxon>
        <taxon>Fistulina</taxon>
    </lineage>
</organism>
<keyword evidence="2" id="KW-0862">Zinc</keyword>
<proteinExistence type="predicted"/>
<dbReference type="Pfam" id="PF00098">
    <property type="entry name" value="zf-CCHC"/>
    <property type="match status" value="1"/>
</dbReference>
<dbReference type="InterPro" id="IPR001878">
    <property type="entry name" value="Znf_CCHC"/>
</dbReference>
<evidence type="ECO:0000259" key="3">
    <source>
        <dbReference type="PROSITE" id="PS50158"/>
    </source>
</evidence>
<feature type="domain" description="CCHC-type" evidence="3">
    <location>
        <begin position="213"/>
        <end position="228"/>
    </location>
</feature>
<evidence type="ECO:0000313" key="4">
    <source>
        <dbReference type="EMBL" id="KIY45816.1"/>
    </source>
</evidence>
<dbReference type="AlphaFoldDB" id="A0A0D7A7E2"/>
<gene>
    <name evidence="4" type="ORF">FISHEDRAFT_60941</name>
</gene>
<sequence length="388" mass="42704">MTMSTHQSFTLYQLQNCEVNCAAGSQATTNTSATPGHSMPDNSSLMVLLNKGCSQVAPAREEPLPIGTVLPSISVMTVPQHDHSAEEAVENCSSSLSSLPPSLHLTDCIADNEAEILANFHLLREVGVLSAPLSGSSDQQESKNQLDLVKADLSATKSAAKASRLGHNRVINWSTSTGLLSKELLVNSQLSRRMGNPQMLIEEHNALRAAGQCFKCKKTGHMAKDCPETNLFKSKKNGKPPNTNVHFIQIEEVDYADDESSNAKAVCEIAKTITRMTQTEYNWLLNSDIREESDAVVNAYPSEFGVNWYLCSLSKLWNQYQRLLIGDHGAMDTVGVDIAKLLDETFIPHPQQMGLWWTNDMPEWMDTSFDGTLQQFDVMCSGDYLSSI</sequence>
<dbReference type="GO" id="GO:0008270">
    <property type="term" value="F:zinc ion binding"/>
    <property type="evidence" value="ECO:0007669"/>
    <property type="project" value="UniProtKB-KW"/>
</dbReference>
<keyword evidence="1" id="KW-0507">mRNA processing</keyword>
<keyword evidence="2" id="KW-0863">Zinc-finger</keyword>
<dbReference type="EMBL" id="KN882046">
    <property type="protein sequence ID" value="KIY45816.1"/>
    <property type="molecule type" value="Genomic_DNA"/>
</dbReference>
<dbReference type="OrthoDB" id="3205788at2759"/>
<dbReference type="GO" id="GO:0006397">
    <property type="term" value="P:mRNA processing"/>
    <property type="evidence" value="ECO:0007669"/>
    <property type="project" value="UniProtKB-KW"/>
</dbReference>
<reference evidence="4 5" key="1">
    <citation type="journal article" date="2015" name="Fungal Genet. Biol.">
        <title>Evolution of novel wood decay mechanisms in Agaricales revealed by the genome sequences of Fistulina hepatica and Cylindrobasidium torrendii.</title>
        <authorList>
            <person name="Floudas D."/>
            <person name="Held B.W."/>
            <person name="Riley R."/>
            <person name="Nagy L.G."/>
            <person name="Koehler G."/>
            <person name="Ransdell A.S."/>
            <person name="Younus H."/>
            <person name="Chow J."/>
            <person name="Chiniquy J."/>
            <person name="Lipzen A."/>
            <person name="Tritt A."/>
            <person name="Sun H."/>
            <person name="Haridas S."/>
            <person name="LaButti K."/>
            <person name="Ohm R.A."/>
            <person name="Kues U."/>
            <person name="Blanchette R.A."/>
            <person name="Grigoriev I.V."/>
            <person name="Minto R.E."/>
            <person name="Hibbett D.S."/>
        </authorList>
    </citation>
    <scope>NUCLEOTIDE SEQUENCE [LARGE SCALE GENOMIC DNA]</scope>
    <source>
        <strain evidence="4 5">ATCC 64428</strain>
    </source>
</reference>
<dbReference type="InterPro" id="IPR036875">
    <property type="entry name" value="Znf_CCHC_sf"/>
</dbReference>
<dbReference type="Gene3D" id="4.10.60.10">
    <property type="entry name" value="Zinc finger, CCHC-type"/>
    <property type="match status" value="1"/>
</dbReference>
<evidence type="ECO:0000313" key="5">
    <source>
        <dbReference type="Proteomes" id="UP000054144"/>
    </source>
</evidence>
<accession>A0A0D7A7E2</accession>
<dbReference type="SMART" id="SM00343">
    <property type="entry name" value="ZnF_C2HC"/>
    <property type="match status" value="1"/>
</dbReference>
<protein>
    <recommendedName>
        <fullName evidence="3">CCHC-type domain-containing protein</fullName>
    </recommendedName>
</protein>
<dbReference type="GO" id="GO:0003676">
    <property type="term" value="F:nucleic acid binding"/>
    <property type="evidence" value="ECO:0007669"/>
    <property type="project" value="InterPro"/>
</dbReference>
<dbReference type="SUPFAM" id="SSF57756">
    <property type="entry name" value="Retrovirus zinc finger-like domains"/>
    <property type="match status" value="1"/>
</dbReference>
<keyword evidence="2" id="KW-0479">Metal-binding</keyword>
<name>A0A0D7A7E2_9AGAR</name>
<dbReference type="PROSITE" id="PS50158">
    <property type="entry name" value="ZF_CCHC"/>
    <property type="match status" value="1"/>
</dbReference>
<keyword evidence="5" id="KW-1185">Reference proteome</keyword>
<dbReference type="Proteomes" id="UP000054144">
    <property type="component" value="Unassembled WGS sequence"/>
</dbReference>